<feature type="region of interest" description="Disordered" evidence="1">
    <location>
        <begin position="105"/>
        <end position="141"/>
    </location>
</feature>
<evidence type="ECO:0000313" key="2">
    <source>
        <dbReference type="EMBL" id="KAF9525909.1"/>
    </source>
</evidence>
<evidence type="ECO:0000256" key="1">
    <source>
        <dbReference type="SAM" id="MobiDB-lite"/>
    </source>
</evidence>
<feature type="region of interest" description="Disordered" evidence="1">
    <location>
        <begin position="1"/>
        <end position="57"/>
    </location>
</feature>
<evidence type="ECO:0000313" key="3">
    <source>
        <dbReference type="Proteomes" id="UP000807306"/>
    </source>
</evidence>
<feature type="compositionally biased region" description="Polar residues" evidence="1">
    <location>
        <begin position="31"/>
        <end position="52"/>
    </location>
</feature>
<dbReference type="AlphaFoldDB" id="A0A9P6EBQ4"/>
<sequence>MSESNVLAIERSIPLMTPPFRRNSIDKSYSPGHSRTPSWDPSPSTSRVQTPEGSRVYLNDQVDLRYPSFTRPKSIALDFGPKSVAHESTETQPFLQPPPSYQPIQLNPYPSIKPMRAEAQPQPQPTSQRRRRSTSSSSGDCRGCCDTVSDCDGIWCPYYYDYGAFWNLLWSCNYGGGDCCGAGCCCDDSSCVKCLSCDCACCDGDCCGGCTGDCCGACSGDCCSGDCCSGG</sequence>
<gene>
    <name evidence="2" type="ORF">CPB83DRAFT_885310</name>
</gene>
<organism evidence="2 3">
    <name type="scientific">Crepidotus variabilis</name>
    <dbReference type="NCBI Taxonomy" id="179855"/>
    <lineage>
        <taxon>Eukaryota</taxon>
        <taxon>Fungi</taxon>
        <taxon>Dikarya</taxon>
        <taxon>Basidiomycota</taxon>
        <taxon>Agaricomycotina</taxon>
        <taxon>Agaricomycetes</taxon>
        <taxon>Agaricomycetidae</taxon>
        <taxon>Agaricales</taxon>
        <taxon>Agaricineae</taxon>
        <taxon>Crepidotaceae</taxon>
        <taxon>Crepidotus</taxon>
    </lineage>
</organism>
<proteinExistence type="predicted"/>
<accession>A0A9P6EBQ4</accession>
<dbReference type="Proteomes" id="UP000807306">
    <property type="component" value="Unassembled WGS sequence"/>
</dbReference>
<dbReference type="EMBL" id="MU157878">
    <property type="protein sequence ID" value="KAF9525909.1"/>
    <property type="molecule type" value="Genomic_DNA"/>
</dbReference>
<comment type="caution">
    <text evidence="2">The sequence shown here is derived from an EMBL/GenBank/DDBJ whole genome shotgun (WGS) entry which is preliminary data.</text>
</comment>
<name>A0A9P6EBQ4_9AGAR</name>
<keyword evidence="3" id="KW-1185">Reference proteome</keyword>
<reference evidence="2" key="1">
    <citation type="submission" date="2020-11" db="EMBL/GenBank/DDBJ databases">
        <authorList>
            <consortium name="DOE Joint Genome Institute"/>
            <person name="Ahrendt S."/>
            <person name="Riley R."/>
            <person name="Andreopoulos W."/>
            <person name="Labutti K."/>
            <person name="Pangilinan J."/>
            <person name="Ruiz-Duenas F.J."/>
            <person name="Barrasa J.M."/>
            <person name="Sanchez-Garcia M."/>
            <person name="Camarero S."/>
            <person name="Miyauchi S."/>
            <person name="Serrano A."/>
            <person name="Linde D."/>
            <person name="Babiker R."/>
            <person name="Drula E."/>
            <person name="Ayuso-Fernandez I."/>
            <person name="Pacheco R."/>
            <person name="Padilla G."/>
            <person name="Ferreira P."/>
            <person name="Barriuso J."/>
            <person name="Kellner H."/>
            <person name="Castanera R."/>
            <person name="Alfaro M."/>
            <person name="Ramirez L."/>
            <person name="Pisabarro A.G."/>
            <person name="Kuo A."/>
            <person name="Tritt A."/>
            <person name="Lipzen A."/>
            <person name="He G."/>
            <person name="Yan M."/>
            <person name="Ng V."/>
            <person name="Cullen D."/>
            <person name="Martin F."/>
            <person name="Rosso M.-N."/>
            <person name="Henrissat B."/>
            <person name="Hibbett D."/>
            <person name="Martinez A.T."/>
            <person name="Grigoriev I.V."/>
        </authorList>
    </citation>
    <scope>NUCLEOTIDE SEQUENCE</scope>
    <source>
        <strain evidence="2">CBS 506.95</strain>
    </source>
</reference>
<feature type="non-terminal residue" evidence="2">
    <location>
        <position position="231"/>
    </location>
</feature>
<protein>
    <submittedName>
        <fullName evidence="2">Uncharacterized protein</fullName>
    </submittedName>
</protein>